<dbReference type="AlphaFoldDB" id="A0A0C2H7K1"/>
<sequence length="130" mass="14917">MIETEKRGRSIVLAGVDEAPSDLTPYMRLKDLKSKVENVMSALRVDCRPSEVYRMGKIDPNRPRLMSTSGSELNESEGSFDSNLNLINIAFRIDGPHEILRDLRRDIRQIKDALQTITNEFERCLEHNNN</sequence>
<feature type="region of interest" description="Disordered" evidence="1">
    <location>
        <begin position="55"/>
        <end position="77"/>
    </location>
</feature>
<dbReference type="Proteomes" id="UP000054047">
    <property type="component" value="Unassembled WGS sequence"/>
</dbReference>
<organism evidence="2 3">
    <name type="scientific">Ancylostoma duodenale</name>
    <dbReference type="NCBI Taxonomy" id="51022"/>
    <lineage>
        <taxon>Eukaryota</taxon>
        <taxon>Metazoa</taxon>
        <taxon>Ecdysozoa</taxon>
        <taxon>Nematoda</taxon>
        <taxon>Chromadorea</taxon>
        <taxon>Rhabditida</taxon>
        <taxon>Rhabditina</taxon>
        <taxon>Rhabditomorpha</taxon>
        <taxon>Strongyloidea</taxon>
        <taxon>Ancylostomatidae</taxon>
        <taxon>Ancylostomatinae</taxon>
        <taxon>Ancylostoma</taxon>
    </lineage>
</organism>
<dbReference type="OrthoDB" id="5828215at2759"/>
<evidence type="ECO:0000313" key="2">
    <source>
        <dbReference type="EMBL" id="KIH65396.1"/>
    </source>
</evidence>
<reference evidence="2 3" key="1">
    <citation type="submission" date="2013-12" db="EMBL/GenBank/DDBJ databases">
        <title>Draft genome of the parsitic nematode Ancylostoma duodenale.</title>
        <authorList>
            <person name="Mitreva M."/>
        </authorList>
    </citation>
    <scope>NUCLEOTIDE SEQUENCE [LARGE SCALE GENOMIC DNA]</scope>
    <source>
        <strain evidence="2 3">Zhejiang</strain>
    </source>
</reference>
<proteinExistence type="predicted"/>
<accession>A0A0C2H7K1</accession>
<keyword evidence="3" id="KW-1185">Reference proteome</keyword>
<feature type="compositionally biased region" description="Polar residues" evidence="1">
    <location>
        <begin position="66"/>
        <end position="77"/>
    </location>
</feature>
<dbReference type="EMBL" id="KN727574">
    <property type="protein sequence ID" value="KIH65396.1"/>
    <property type="molecule type" value="Genomic_DNA"/>
</dbReference>
<evidence type="ECO:0000313" key="3">
    <source>
        <dbReference type="Proteomes" id="UP000054047"/>
    </source>
</evidence>
<name>A0A0C2H7K1_9BILA</name>
<protein>
    <submittedName>
        <fullName evidence="2">Uncharacterized protein</fullName>
    </submittedName>
</protein>
<gene>
    <name evidence="2" type="ORF">ANCDUO_04283</name>
</gene>
<evidence type="ECO:0000256" key="1">
    <source>
        <dbReference type="SAM" id="MobiDB-lite"/>
    </source>
</evidence>